<dbReference type="EMBL" id="JAEAOA010000334">
    <property type="protein sequence ID" value="KAK3585346.1"/>
    <property type="molecule type" value="Genomic_DNA"/>
</dbReference>
<comment type="caution">
    <text evidence="1">The sequence shown here is derived from an EMBL/GenBank/DDBJ whole genome shotgun (WGS) entry which is preliminary data.</text>
</comment>
<reference evidence="1" key="2">
    <citation type="journal article" date="2021" name="Genome Biol. Evol.">
        <title>Developing a high-quality reference genome for a parasitic bivalve with doubly uniparental inheritance (Bivalvia: Unionida).</title>
        <authorList>
            <person name="Smith C.H."/>
        </authorList>
    </citation>
    <scope>NUCLEOTIDE SEQUENCE</scope>
    <source>
        <strain evidence="1">CHS0354</strain>
        <tissue evidence="1">Mantle</tissue>
    </source>
</reference>
<reference evidence="1" key="1">
    <citation type="journal article" date="2021" name="Genome Biol. Evol.">
        <title>A High-Quality Reference Genome for a Parasitic Bivalve with Doubly Uniparental Inheritance (Bivalvia: Unionida).</title>
        <authorList>
            <person name="Smith C.H."/>
        </authorList>
    </citation>
    <scope>NUCLEOTIDE SEQUENCE</scope>
    <source>
        <strain evidence="1">CHS0354</strain>
    </source>
</reference>
<accession>A0AAE0VPM8</accession>
<reference evidence="1" key="3">
    <citation type="submission" date="2023-05" db="EMBL/GenBank/DDBJ databases">
        <authorList>
            <person name="Smith C.H."/>
        </authorList>
    </citation>
    <scope>NUCLEOTIDE SEQUENCE</scope>
    <source>
        <strain evidence="1">CHS0354</strain>
        <tissue evidence="1">Mantle</tissue>
    </source>
</reference>
<organism evidence="1 2">
    <name type="scientific">Potamilus streckersoni</name>
    <dbReference type="NCBI Taxonomy" id="2493646"/>
    <lineage>
        <taxon>Eukaryota</taxon>
        <taxon>Metazoa</taxon>
        <taxon>Spiralia</taxon>
        <taxon>Lophotrochozoa</taxon>
        <taxon>Mollusca</taxon>
        <taxon>Bivalvia</taxon>
        <taxon>Autobranchia</taxon>
        <taxon>Heteroconchia</taxon>
        <taxon>Palaeoheterodonta</taxon>
        <taxon>Unionida</taxon>
        <taxon>Unionoidea</taxon>
        <taxon>Unionidae</taxon>
        <taxon>Ambleminae</taxon>
        <taxon>Lampsilini</taxon>
        <taxon>Potamilus</taxon>
    </lineage>
</organism>
<keyword evidence="2" id="KW-1185">Reference proteome</keyword>
<sequence length="161" mass="18009">MRDTYGETNEMAGQDESKCLARAAKQWKVCGSTPNHPVIAIYGRTGAMTLGGDGCFFADYGCPAHGSSNRGQIYRDTYAEQHLNASTNEEACLSRAYNQWQYCGGSDKYPITSIFRPTEKSPWKGMRQKNECRRNAMILPNLDATMIRHDIAKFGCHHDTS</sequence>
<gene>
    <name evidence="1" type="ORF">CHS0354_004616</name>
</gene>
<dbReference type="Proteomes" id="UP001195483">
    <property type="component" value="Unassembled WGS sequence"/>
</dbReference>
<dbReference type="AlphaFoldDB" id="A0AAE0VPM8"/>
<name>A0AAE0VPM8_9BIVA</name>
<proteinExistence type="predicted"/>
<evidence type="ECO:0000313" key="1">
    <source>
        <dbReference type="EMBL" id="KAK3585346.1"/>
    </source>
</evidence>
<evidence type="ECO:0000313" key="2">
    <source>
        <dbReference type="Proteomes" id="UP001195483"/>
    </source>
</evidence>
<protein>
    <submittedName>
        <fullName evidence="1">Uncharacterized protein</fullName>
    </submittedName>
</protein>